<keyword evidence="1" id="KW-0732">Signal</keyword>
<proteinExistence type="predicted"/>
<dbReference type="EMBL" id="CAJPIZ010011968">
    <property type="protein sequence ID" value="CAG2113444.1"/>
    <property type="molecule type" value="Genomic_DNA"/>
</dbReference>
<protein>
    <submittedName>
        <fullName evidence="2">Uncharacterized protein</fullName>
    </submittedName>
</protein>
<evidence type="ECO:0000313" key="2">
    <source>
        <dbReference type="EMBL" id="CAD7633014.1"/>
    </source>
</evidence>
<keyword evidence="3" id="KW-1185">Reference proteome</keyword>
<sequence length="299" mass="33985">MLSVLITITFRLCLVFTTFDLLLQTRAVPLPLVNVDDTNSLDDSGADVNGMAAEAAAVAAGVDEPAANAVAQPVVQPLPDPPKWYNHCKIGPQSSQRAVNALVNELQTTPDVRDRHIKQLFDKVVKSAAMATKRAEDIKRQFNDLEHIFKDFEGLQFKPTFEWLPKIPPVSQEVFTDMTREIALLKAHRYVESFAVAIEQILVDQDLYAGYEGLDRQEFKNIADDNYSILCEIRTAMSLVFGSVDEHFLTNTGREIMADEFRDIQEMSKRMLRDYLILRQYVQTADYINKLFAYVKQKF</sequence>
<evidence type="ECO:0000256" key="1">
    <source>
        <dbReference type="SAM" id="SignalP"/>
    </source>
</evidence>
<dbReference type="Proteomes" id="UP000759131">
    <property type="component" value="Unassembled WGS sequence"/>
</dbReference>
<dbReference type="OrthoDB" id="6049566at2759"/>
<feature type="chain" id="PRO_5035593077" evidence="1">
    <location>
        <begin position="28"/>
        <end position="299"/>
    </location>
</feature>
<evidence type="ECO:0000313" key="3">
    <source>
        <dbReference type="Proteomes" id="UP000759131"/>
    </source>
</evidence>
<organism evidence="2">
    <name type="scientific">Medioppia subpectinata</name>
    <dbReference type="NCBI Taxonomy" id="1979941"/>
    <lineage>
        <taxon>Eukaryota</taxon>
        <taxon>Metazoa</taxon>
        <taxon>Ecdysozoa</taxon>
        <taxon>Arthropoda</taxon>
        <taxon>Chelicerata</taxon>
        <taxon>Arachnida</taxon>
        <taxon>Acari</taxon>
        <taxon>Acariformes</taxon>
        <taxon>Sarcoptiformes</taxon>
        <taxon>Oribatida</taxon>
        <taxon>Brachypylina</taxon>
        <taxon>Oppioidea</taxon>
        <taxon>Oppiidae</taxon>
        <taxon>Medioppia</taxon>
    </lineage>
</organism>
<dbReference type="AlphaFoldDB" id="A0A7R9Q6N7"/>
<accession>A0A7R9Q6N7</accession>
<dbReference type="EMBL" id="OC866543">
    <property type="protein sequence ID" value="CAD7633014.1"/>
    <property type="molecule type" value="Genomic_DNA"/>
</dbReference>
<reference evidence="2" key="1">
    <citation type="submission" date="2020-11" db="EMBL/GenBank/DDBJ databases">
        <authorList>
            <person name="Tran Van P."/>
        </authorList>
    </citation>
    <scope>NUCLEOTIDE SEQUENCE</scope>
</reference>
<gene>
    <name evidence="2" type="ORF">OSB1V03_LOCUS13413</name>
</gene>
<name>A0A7R9Q6N7_9ACAR</name>
<feature type="signal peptide" evidence="1">
    <location>
        <begin position="1"/>
        <end position="27"/>
    </location>
</feature>